<dbReference type="PANTHER" id="PTHR11177:SF317">
    <property type="entry name" value="CHITINASE 12-RELATED"/>
    <property type="match status" value="1"/>
</dbReference>
<dbReference type="AlphaFoldDB" id="A0A0D6EPR6"/>
<dbReference type="GO" id="GO:0006032">
    <property type="term" value="P:chitin catabolic process"/>
    <property type="evidence" value="ECO:0007669"/>
    <property type="project" value="UniProtKB-KW"/>
</dbReference>
<dbReference type="Proteomes" id="UP000243876">
    <property type="component" value="Unassembled WGS sequence"/>
</dbReference>
<feature type="domain" description="GH18" evidence="11">
    <location>
        <begin position="24"/>
        <end position="410"/>
    </location>
</feature>
<organism evidence="12 13">
    <name type="scientific">Sporidiobolus salmonicolor</name>
    <name type="common">Yeast-like fungus</name>
    <name type="synonym">Sporobolomyces salmonicolor</name>
    <dbReference type="NCBI Taxonomy" id="5005"/>
    <lineage>
        <taxon>Eukaryota</taxon>
        <taxon>Fungi</taxon>
        <taxon>Dikarya</taxon>
        <taxon>Basidiomycota</taxon>
        <taxon>Pucciniomycotina</taxon>
        <taxon>Microbotryomycetes</taxon>
        <taxon>Sporidiobolales</taxon>
        <taxon>Sporidiobolaceae</taxon>
        <taxon>Sporobolomyces</taxon>
    </lineage>
</organism>
<evidence type="ECO:0000259" key="11">
    <source>
        <dbReference type="PROSITE" id="PS51910"/>
    </source>
</evidence>
<dbReference type="SMART" id="SM00636">
    <property type="entry name" value="Glyco_18"/>
    <property type="match status" value="1"/>
</dbReference>
<evidence type="ECO:0000256" key="5">
    <source>
        <dbReference type="ARBA" id="ARBA00023295"/>
    </source>
</evidence>
<dbReference type="InterPro" id="IPR017853">
    <property type="entry name" value="GH"/>
</dbReference>
<dbReference type="GO" id="GO:0005576">
    <property type="term" value="C:extracellular region"/>
    <property type="evidence" value="ECO:0007669"/>
    <property type="project" value="TreeGrafter"/>
</dbReference>
<evidence type="ECO:0000313" key="12">
    <source>
        <dbReference type="EMBL" id="CEQ41924.1"/>
    </source>
</evidence>
<evidence type="ECO:0000256" key="1">
    <source>
        <dbReference type="ARBA" id="ARBA00000822"/>
    </source>
</evidence>
<dbReference type="InterPro" id="IPR050314">
    <property type="entry name" value="Glycosyl_Hydrlase_18"/>
</dbReference>
<evidence type="ECO:0000256" key="6">
    <source>
        <dbReference type="ARBA" id="ARBA00023326"/>
    </source>
</evidence>
<keyword evidence="5 7" id="KW-0326">Glycosidase</keyword>
<dbReference type="InterPro" id="IPR001223">
    <property type="entry name" value="Glyco_hydro18_cat"/>
</dbReference>
<dbReference type="GO" id="GO:0008843">
    <property type="term" value="F:endochitinase activity"/>
    <property type="evidence" value="ECO:0007669"/>
    <property type="project" value="UniProtKB-EC"/>
</dbReference>
<keyword evidence="6" id="KW-0624">Polysaccharide degradation</keyword>
<dbReference type="EMBL" id="CENE01000018">
    <property type="protein sequence ID" value="CEQ41924.1"/>
    <property type="molecule type" value="Genomic_DNA"/>
</dbReference>
<feature type="chain" id="PRO_5002303375" evidence="10">
    <location>
        <begin position="22"/>
        <end position="433"/>
    </location>
</feature>
<dbReference type="GO" id="GO:0000272">
    <property type="term" value="P:polysaccharide catabolic process"/>
    <property type="evidence" value="ECO:0007669"/>
    <property type="project" value="UniProtKB-KW"/>
</dbReference>
<keyword evidence="2 7" id="KW-0378">Hydrolase</keyword>
<dbReference type="Gene3D" id="3.10.50.10">
    <property type="match status" value="1"/>
</dbReference>
<proteinExistence type="inferred from homology"/>
<feature type="region of interest" description="Disordered" evidence="9">
    <location>
        <begin position="412"/>
        <end position="433"/>
    </location>
</feature>
<dbReference type="PANTHER" id="PTHR11177">
    <property type="entry name" value="CHITINASE"/>
    <property type="match status" value="1"/>
</dbReference>
<name>A0A0D6EPR6_SPOSA</name>
<keyword evidence="3" id="KW-0146">Chitin degradation</keyword>
<gene>
    <name evidence="12" type="primary">SPOSA6832_03687</name>
</gene>
<evidence type="ECO:0000256" key="3">
    <source>
        <dbReference type="ARBA" id="ARBA00023024"/>
    </source>
</evidence>
<dbReference type="InterPro" id="IPR001579">
    <property type="entry name" value="Glyco_hydro_18_chit_AS"/>
</dbReference>
<dbReference type="PROSITE" id="PS01095">
    <property type="entry name" value="GH18_1"/>
    <property type="match status" value="1"/>
</dbReference>
<evidence type="ECO:0000313" key="13">
    <source>
        <dbReference type="Proteomes" id="UP000243876"/>
    </source>
</evidence>
<evidence type="ECO:0000256" key="4">
    <source>
        <dbReference type="ARBA" id="ARBA00023277"/>
    </source>
</evidence>
<dbReference type="InterPro" id="IPR011583">
    <property type="entry name" value="Chitinase_II/V-like_cat"/>
</dbReference>
<sequence length="433" mass="46630">MKLSTLWVSWASLLVGSPTTAKPPIVAQYWPAYASSSQPPSAFPWNQTDLAYYFVTTTTESGFKPGGAQSLADLKSFVAQAKAHNTKALFSIGGWEGSVYFSDLLATTVKRQKFAKQVQAFMTQYGFDGVDIDWEYPYSTGIGCNTDRPKDYKNLLNLLKILRTSLGSSKLITAAVSATGIVGADGNVMGDMSPYAQYVDYLNLMTVSFVFSRLPSCSPWSATTGPLSPLRTCNTDGSVTDAVMTWTSASFPAEKLLIGIPSYAISFTTNSSTLSTTTVNGGSSKLFQAWTGVVPKGDSSDITPSTNVCNYTTTAHSGHWQYWELIDEGFLSKNGTAGRGGYTRYFDQCTQTPFLFNPKKRHFLSYDDPQSAGAKAVRVALPGLIRCGVAKLTANSQRQAWARKRGVGGVQVAASVPPSSDLQKTDPPAPHAA</sequence>
<feature type="non-terminal residue" evidence="12">
    <location>
        <position position="1"/>
    </location>
</feature>
<comment type="similarity">
    <text evidence="8">Belongs to the glycosyl hydrolase 18 family.</text>
</comment>
<dbReference type="SUPFAM" id="SSF51445">
    <property type="entry name" value="(Trans)glycosidases"/>
    <property type="match status" value="1"/>
</dbReference>
<dbReference type="InterPro" id="IPR029070">
    <property type="entry name" value="Chitinase_insertion_sf"/>
</dbReference>
<evidence type="ECO:0000256" key="8">
    <source>
        <dbReference type="RuleBase" id="RU004453"/>
    </source>
</evidence>
<evidence type="ECO:0000256" key="7">
    <source>
        <dbReference type="RuleBase" id="RU000489"/>
    </source>
</evidence>
<dbReference type="PROSITE" id="PS51910">
    <property type="entry name" value="GH18_2"/>
    <property type="match status" value="1"/>
</dbReference>
<dbReference type="OrthoDB" id="73875at2759"/>
<keyword evidence="4" id="KW-0119">Carbohydrate metabolism</keyword>
<accession>A0A0D6EPR6</accession>
<keyword evidence="10" id="KW-0732">Signal</keyword>
<comment type="catalytic activity">
    <reaction evidence="1">
        <text>Random endo-hydrolysis of N-acetyl-beta-D-glucosaminide (1-&gt;4)-beta-linkages in chitin and chitodextrins.</text>
        <dbReference type="EC" id="3.2.1.14"/>
    </reaction>
</comment>
<evidence type="ECO:0000256" key="2">
    <source>
        <dbReference type="ARBA" id="ARBA00022801"/>
    </source>
</evidence>
<keyword evidence="13" id="KW-1185">Reference proteome</keyword>
<dbReference type="SUPFAM" id="SSF54556">
    <property type="entry name" value="Chitinase insertion domain"/>
    <property type="match status" value="1"/>
</dbReference>
<dbReference type="Pfam" id="PF00704">
    <property type="entry name" value="Glyco_hydro_18"/>
    <property type="match status" value="1"/>
</dbReference>
<protein>
    <submittedName>
        <fullName evidence="12">SPOSA6832_03687-mRNA-1:cds</fullName>
    </submittedName>
</protein>
<dbReference type="Gene3D" id="3.20.20.80">
    <property type="entry name" value="Glycosidases"/>
    <property type="match status" value="1"/>
</dbReference>
<evidence type="ECO:0000256" key="10">
    <source>
        <dbReference type="SAM" id="SignalP"/>
    </source>
</evidence>
<reference evidence="13" key="1">
    <citation type="submission" date="2015-02" db="EMBL/GenBank/DDBJ databases">
        <authorList>
            <person name="Gon?alves P."/>
        </authorList>
    </citation>
    <scope>NUCLEOTIDE SEQUENCE [LARGE SCALE GENOMIC DNA]</scope>
</reference>
<evidence type="ECO:0000256" key="9">
    <source>
        <dbReference type="SAM" id="MobiDB-lite"/>
    </source>
</evidence>
<feature type="signal peptide" evidence="10">
    <location>
        <begin position="1"/>
        <end position="21"/>
    </location>
</feature>
<dbReference type="GO" id="GO:0008061">
    <property type="term" value="F:chitin binding"/>
    <property type="evidence" value="ECO:0007669"/>
    <property type="project" value="InterPro"/>
</dbReference>